<evidence type="ECO:0000259" key="2">
    <source>
        <dbReference type="Pfam" id="PF04127"/>
    </source>
</evidence>
<feature type="domain" description="DNA/pantothenate metabolism flavoprotein C-terminal" evidence="2">
    <location>
        <begin position="1"/>
        <end position="210"/>
    </location>
</feature>
<dbReference type="InterPro" id="IPR005252">
    <property type="entry name" value="CoaBC"/>
</dbReference>
<evidence type="ECO:0000256" key="1">
    <source>
        <dbReference type="SAM" id="MobiDB-lite"/>
    </source>
</evidence>
<dbReference type="Pfam" id="PF04127">
    <property type="entry name" value="DFP"/>
    <property type="match status" value="1"/>
</dbReference>
<dbReference type="InterPro" id="IPR007085">
    <property type="entry name" value="DNA/pantothenate-metab_flavo_C"/>
</dbReference>
<evidence type="ECO:0000313" key="3">
    <source>
        <dbReference type="EMBL" id="BBI48259.1"/>
    </source>
</evidence>
<accession>A0ABN5WMP5</accession>
<reference evidence="4" key="1">
    <citation type="journal article" date="2019" name="Microbiol. Resour. Announc.">
        <title>Complete Genome Sequence of Halomonas olivaria, a Moderately Halophilic Bacterium Isolated from Olive Processing Effluents, Obtained by Nanopore Sequencing.</title>
        <authorList>
            <person name="Nagata S."/>
            <person name="Ii K.M."/>
            <person name="Tsukimi T."/>
            <person name="Miura M.C."/>
            <person name="Galipon J."/>
            <person name="Arakawa K."/>
        </authorList>
    </citation>
    <scope>NUCLEOTIDE SEQUENCE [LARGE SCALE GENOMIC DNA]</scope>
    <source>
        <strain evidence="4">TYRC17</strain>
    </source>
</reference>
<dbReference type="SUPFAM" id="SSF102645">
    <property type="entry name" value="CoaB-like"/>
    <property type="match status" value="1"/>
</dbReference>
<proteinExistence type="predicted"/>
<dbReference type="EMBL" id="AP019416">
    <property type="protein sequence ID" value="BBI48259.1"/>
    <property type="molecule type" value="Genomic_DNA"/>
</dbReference>
<dbReference type="Gene3D" id="3.40.50.10300">
    <property type="entry name" value="CoaB-like"/>
    <property type="match status" value="1"/>
</dbReference>
<dbReference type="Proteomes" id="UP000289555">
    <property type="component" value="Chromosome"/>
</dbReference>
<organism evidence="3 4">
    <name type="scientific">Vreelandella olivaria</name>
    <dbReference type="NCBI Taxonomy" id="390919"/>
    <lineage>
        <taxon>Bacteria</taxon>
        <taxon>Pseudomonadati</taxon>
        <taxon>Pseudomonadota</taxon>
        <taxon>Gammaproteobacteria</taxon>
        <taxon>Oceanospirillales</taxon>
        <taxon>Halomonadaceae</taxon>
        <taxon>Vreelandella</taxon>
    </lineage>
</organism>
<evidence type="ECO:0000313" key="4">
    <source>
        <dbReference type="Proteomes" id="UP000289555"/>
    </source>
</evidence>
<name>A0ABN5WMP5_9GAMM</name>
<keyword evidence="4" id="KW-1185">Reference proteome</keyword>
<dbReference type="NCBIfam" id="TIGR00521">
    <property type="entry name" value="coaBC_dfp"/>
    <property type="match status" value="1"/>
</dbReference>
<feature type="region of interest" description="Disordered" evidence="1">
    <location>
        <begin position="218"/>
        <end position="239"/>
    </location>
</feature>
<gene>
    <name evidence="3" type="ORF">HORIV_06800</name>
</gene>
<dbReference type="InterPro" id="IPR035929">
    <property type="entry name" value="CoaB-like_sf"/>
</dbReference>
<sequence>MVITAGPTREPLDPVRYISNHSSGKMGFALAAAAVAEGAKVTLISGPVNLPTPQGVTRIDVESAEQMHAQAQRLAPQSALFIGCAAVADYRAAAPAEHKLKKQDDSDTLTLTLVKNPDIIAGVAALPAKQRPLVIGFAAETQEVERYARDKLQRKGLDMIVANDVSQAGLGFGSDQNAAWLLWRTPQGVESRSEVAQPKTQLATTIIRQALALLPTTPLHKHQESPHECPSPPAVQSIR</sequence>
<protein>
    <recommendedName>
        <fullName evidence="2">DNA/pantothenate metabolism flavoprotein C-terminal domain-containing protein</fullName>
    </recommendedName>
</protein>